<evidence type="ECO:0000256" key="3">
    <source>
        <dbReference type="ARBA" id="ARBA00023239"/>
    </source>
</evidence>
<proteinExistence type="inferred from homology"/>
<dbReference type="EMBL" id="BARU01035299">
    <property type="protein sequence ID" value="GAH79079.1"/>
    <property type="molecule type" value="Genomic_DNA"/>
</dbReference>
<evidence type="ECO:0000313" key="5">
    <source>
        <dbReference type="EMBL" id="GAH79079.1"/>
    </source>
</evidence>
<evidence type="ECO:0000256" key="2">
    <source>
        <dbReference type="ARBA" id="ARBA00022723"/>
    </source>
</evidence>
<name>X1JLE5_9ZZZZ</name>
<keyword evidence="2" id="KW-0479">Metal-binding</keyword>
<dbReference type="InterPro" id="IPR005000">
    <property type="entry name" value="Aldolase/citrate-lyase_domain"/>
</dbReference>
<accession>X1JLE5</accession>
<dbReference type="Gene3D" id="3.20.20.60">
    <property type="entry name" value="Phosphoenolpyruvate-binding domains"/>
    <property type="match status" value="1"/>
</dbReference>
<gene>
    <name evidence="5" type="ORF">S03H2_55277</name>
</gene>
<comment type="similarity">
    <text evidence="1">Belongs to the HpcH/HpaI aldolase family.</text>
</comment>
<dbReference type="InterPro" id="IPR040442">
    <property type="entry name" value="Pyrv_kinase-like_dom_sf"/>
</dbReference>
<sequence length="175" mass="19301">PVIIKRILDLGAHGIVVPWVNTKEEAEAAVRAARYPPEGIRGWGPRRAARWDPDYRDTADEEILVAIQVETQESLDNLDAILGVDGIDACYIGPWDLSNNLGFSVPPDYDNKVFTDAVEHVLEVANDHGKPAGMWCNLDNVVWAVEKGFRFNTVINADMMLAYGAAEAVKRGRGN</sequence>
<dbReference type="SUPFAM" id="SSF51621">
    <property type="entry name" value="Phosphoenolpyruvate/pyruvate domain"/>
    <property type="match status" value="1"/>
</dbReference>
<keyword evidence="3" id="KW-0456">Lyase</keyword>
<comment type="caution">
    <text evidence="5">The sequence shown here is derived from an EMBL/GenBank/DDBJ whole genome shotgun (WGS) entry which is preliminary data.</text>
</comment>
<dbReference type="GO" id="GO:0016832">
    <property type="term" value="F:aldehyde-lyase activity"/>
    <property type="evidence" value="ECO:0007669"/>
    <property type="project" value="TreeGrafter"/>
</dbReference>
<dbReference type="PANTHER" id="PTHR30502:SF0">
    <property type="entry name" value="PHOSPHOENOLPYRUVATE CARBOXYLASE FAMILY PROTEIN"/>
    <property type="match status" value="1"/>
</dbReference>
<evidence type="ECO:0000256" key="1">
    <source>
        <dbReference type="ARBA" id="ARBA00005568"/>
    </source>
</evidence>
<dbReference type="PANTHER" id="PTHR30502">
    <property type="entry name" value="2-KETO-3-DEOXY-L-RHAMNONATE ALDOLASE"/>
    <property type="match status" value="1"/>
</dbReference>
<dbReference type="AlphaFoldDB" id="X1JLE5"/>
<dbReference type="GO" id="GO:0005737">
    <property type="term" value="C:cytoplasm"/>
    <property type="evidence" value="ECO:0007669"/>
    <property type="project" value="TreeGrafter"/>
</dbReference>
<dbReference type="Pfam" id="PF03328">
    <property type="entry name" value="HpcH_HpaI"/>
    <property type="match status" value="1"/>
</dbReference>
<dbReference type="InterPro" id="IPR050251">
    <property type="entry name" value="HpcH-HpaI_aldolase"/>
</dbReference>
<feature type="domain" description="HpcH/HpaI aldolase/citrate lyase" evidence="4">
    <location>
        <begin position="4"/>
        <end position="130"/>
    </location>
</feature>
<protein>
    <recommendedName>
        <fullName evidence="4">HpcH/HpaI aldolase/citrate lyase domain-containing protein</fullName>
    </recommendedName>
</protein>
<evidence type="ECO:0000259" key="4">
    <source>
        <dbReference type="Pfam" id="PF03328"/>
    </source>
</evidence>
<dbReference type="InterPro" id="IPR015813">
    <property type="entry name" value="Pyrv/PenolPyrv_kinase-like_dom"/>
</dbReference>
<feature type="non-terminal residue" evidence="5">
    <location>
        <position position="1"/>
    </location>
</feature>
<dbReference type="GO" id="GO:0046872">
    <property type="term" value="F:metal ion binding"/>
    <property type="evidence" value="ECO:0007669"/>
    <property type="project" value="UniProtKB-KW"/>
</dbReference>
<organism evidence="5">
    <name type="scientific">marine sediment metagenome</name>
    <dbReference type="NCBI Taxonomy" id="412755"/>
    <lineage>
        <taxon>unclassified sequences</taxon>
        <taxon>metagenomes</taxon>
        <taxon>ecological metagenomes</taxon>
    </lineage>
</organism>
<reference evidence="5" key="1">
    <citation type="journal article" date="2014" name="Front. Microbiol.">
        <title>High frequency of phylogenetically diverse reductive dehalogenase-homologous genes in deep subseafloor sedimentary metagenomes.</title>
        <authorList>
            <person name="Kawai M."/>
            <person name="Futagami T."/>
            <person name="Toyoda A."/>
            <person name="Takaki Y."/>
            <person name="Nishi S."/>
            <person name="Hori S."/>
            <person name="Arai W."/>
            <person name="Tsubouchi T."/>
            <person name="Morono Y."/>
            <person name="Uchiyama I."/>
            <person name="Ito T."/>
            <person name="Fujiyama A."/>
            <person name="Inagaki F."/>
            <person name="Takami H."/>
        </authorList>
    </citation>
    <scope>NUCLEOTIDE SEQUENCE</scope>
    <source>
        <strain evidence="5">Expedition CK06-06</strain>
    </source>
</reference>